<evidence type="ECO:0000313" key="2">
    <source>
        <dbReference type="EMBL" id="GGN98495.1"/>
    </source>
</evidence>
<keyword evidence="1" id="KW-0472">Membrane</keyword>
<name>A0ABQ2L089_9BACL</name>
<gene>
    <name evidence="2" type="ORF">GCM10010969_17690</name>
</gene>
<comment type="caution">
    <text evidence="2">The sequence shown here is derived from an EMBL/GenBank/DDBJ whole genome shotgun (WGS) entry which is preliminary data.</text>
</comment>
<dbReference type="Proteomes" id="UP000606653">
    <property type="component" value="Unassembled WGS sequence"/>
</dbReference>
<dbReference type="EMBL" id="BMLN01000004">
    <property type="protein sequence ID" value="GGN98495.1"/>
    <property type="molecule type" value="Genomic_DNA"/>
</dbReference>
<keyword evidence="3" id="KW-1185">Reference proteome</keyword>
<evidence type="ECO:0000313" key="3">
    <source>
        <dbReference type="Proteomes" id="UP000606653"/>
    </source>
</evidence>
<dbReference type="RefSeq" id="WP_018976071.1">
    <property type="nucleotide sequence ID" value="NZ_BMLN01000004.1"/>
</dbReference>
<feature type="transmembrane region" description="Helical" evidence="1">
    <location>
        <begin position="37"/>
        <end position="59"/>
    </location>
</feature>
<evidence type="ECO:0008006" key="4">
    <source>
        <dbReference type="Google" id="ProtNLM"/>
    </source>
</evidence>
<feature type="transmembrane region" description="Helical" evidence="1">
    <location>
        <begin position="6"/>
        <end position="25"/>
    </location>
</feature>
<feature type="transmembrane region" description="Helical" evidence="1">
    <location>
        <begin position="65"/>
        <end position="83"/>
    </location>
</feature>
<accession>A0ABQ2L089</accession>
<reference evidence="3" key="1">
    <citation type="journal article" date="2019" name="Int. J. Syst. Evol. Microbiol.">
        <title>The Global Catalogue of Microorganisms (GCM) 10K type strain sequencing project: providing services to taxonomists for standard genome sequencing and annotation.</title>
        <authorList>
            <consortium name="The Broad Institute Genomics Platform"/>
            <consortium name="The Broad Institute Genome Sequencing Center for Infectious Disease"/>
            <person name="Wu L."/>
            <person name="Ma J."/>
        </authorList>
    </citation>
    <scope>NUCLEOTIDE SEQUENCE [LARGE SCALE GENOMIC DNA]</scope>
    <source>
        <strain evidence="3">CGMCC 1.6964</strain>
    </source>
</reference>
<keyword evidence="1" id="KW-1133">Transmembrane helix</keyword>
<sequence length="116" mass="13250">MSNQLLLFLSILTLVGSLLRMLIVRGKPEFEHDRDKYRYYFMTALSALPAIPAFFLILGSSDMTVWTPALSLLALSMVLNAGVERHFVRETRQHWVTMSMAILLIGSAGVFHWMYL</sequence>
<evidence type="ECO:0000256" key="1">
    <source>
        <dbReference type="SAM" id="Phobius"/>
    </source>
</evidence>
<keyword evidence="1" id="KW-0812">Transmembrane</keyword>
<feature type="transmembrane region" description="Helical" evidence="1">
    <location>
        <begin position="95"/>
        <end position="115"/>
    </location>
</feature>
<proteinExistence type="predicted"/>
<organism evidence="2 3">
    <name type="scientific">Saccharibacillus kuerlensis</name>
    <dbReference type="NCBI Taxonomy" id="459527"/>
    <lineage>
        <taxon>Bacteria</taxon>
        <taxon>Bacillati</taxon>
        <taxon>Bacillota</taxon>
        <taxon>Bacilli</taxon>
        <taxon>Bacillales</taxon>
        <taxon>Paenibacillaceae</taxon>
        <taxon>Saccharibacillus</taxon>
    </lineage>
</organism>
<protein>
    <recommendedName>
        <fullName evidence="4">DUF4181 domain-containing protein</fullName>
    </recommendedName>
</protein>